<dbReference type="SUPFAM" id="SSF90123">
    <property type="entry name" value="ABC transporter transmembrane region"/>
    <property type="match status" value="1"/>
</dbReference>
<protein>
    <recommendedName>
        <fullName evidence="8">ABC transmembrane type-1 domain-containing protein</fullName>
    </recommendedName>
</protein>
<dbReference type="AlphaFoldDB" id="A0ABD0P219"/>
<evidence type="ECO:0000256" key="5">
    <source>
        <dbReference type="ARBA" id="ARBA00022989"/>
    </source>
</evidence>
<reference evidence="9 10" key="1">
    <citation type="submission" date="2024-05" db="EMBL/GenBank/DDBJ databases">
        <title>Genome sequencing and assembly of Indian major carp, Cirrhinus mrigala (Hamilton, 1822).</title>
        <authorList>
            <person name="Mohindra V."/>
            <person name="Chowdhury L.M."/>
            <person name="Lal K."/>
            <person name="Jena J.K."/>
        </authorList>
    </citation>
    <scope>NUCLEOTIDE SEQUENCE [LARGE SCALE GENOMIC DNA]</scope>
    <source>
        <strain evidence="9">CM1030</strain>
        <tissue evidence="9">Blood</tissue>
    </source>
</reference>
<evidence type="ECO:0000256" key="1">
    <source>
        <dbReference type="ARBA" id="ARBA00022448"/>
    </source>
</evidence>
<dbReference type="PANTHER" id="PTHR24223:SF19">
    <property type="entry name" value="CYSTIC FIBROSIS TRANSMEMBRANE CONDUCTANCE REGULATOR"/>
    <property type="match status" value="1"/>
</dbReference>
<feature type="transmembrane region" description="Helical" evidence="7">
    <location>
        <begin position="50"/>
        <end position="70"/>
    </location>
</feature>
<evidence type="ECO:0000256" key="6">
    <source>
        <dbReference type="ARBA" id="ARBA00023136"/>
    </source>
</evidence>
<evidence type="ECO:0000313" key="9">
    <source>
        <dbReference type="EMBL" id="KAL0168050.1"/>
    </source>
</evidence>
<name>A0ABD0P219_CIRMR</name>
<dbReference type="InterPro" id="IPR011527">
    <property type="entry name" value="ABC1_TM_dom"/>
</dbReference>
<proteinExistence type="predicted"/>
<dbReference type="GO" id="GO:0005524">
    <property type="term" value="F:ATP binding"/>
    <property type="evidence" value="ECO:0007669"/>
    <property type="project" value="UniProtKB-KW"/>
</dbReference>
<keyword evidence="4" id="KW-0067">ATP-binding</keyword>
<evidence type="ECO:0000256" key="3">
    <source>
        <dbReference type="ARBA" id="ARBA00022741"/>
    </source>
</evidence>
<evidence type="ECO:0000256" key="7">
    <source>
        <dbReference type="SAM" id="Phobius"/>
    </source>
</evidence>
<dbReference type="InterPro" id="IPR050173">
    <property type="entry name" value="ABC_transporter_C-like"/>
</dbReference>
<evidence type="ECO:0000256" key="4">
    <source>
        <dbReference type="ARBA" id="ARBA00022840"/>
    </source>
</evidence>
<dbReference type="Gene3D" id="1.20.1560.10">
    <property type="entry name" value="ABC transporter type 1, transmembrane domain"/>
    <property type="match status" value="1"/>
</dbReference>
<dbReference type="EMBL" id="JAMKFB020000018">
    <property type="protein sequence ID" value="KAL0168050.1"/>
    <property type="molecule type" value="Genomic_DNA"/>
</dbReference>
<dbReference type="InterPro" id="IPR036640">
    <property type="entry name" value="ABC1_TM_sf"/>
</dbReference>
<evidence type="ECO:0000259" key="8">
    <source>
        <dbReference type="PROSITE" id="PS50929"/>
    </source>
</evidence>
<gene>
    <name evidence="9" type="ORF">M9458_036272</name>
</gene>
<accession>A0ABD0P219</accession>
<keyword evidence="3" id="KW-0547">Nucleotide-binding</keyword>
<keyword evidence="5 7" id="KW-1133">Transmembrane helix</keyword>
<comment type="caution">
    <text evidence="9">The sequence shown here is derived from an EMBL/GenBank/DDBJ whole genome shotgun (WGS) entry which is preliminary data.</text>
</comment>
<dbReference type="Pfam" id="PF00664">
    <property type="entry name" value="ABC_membrane"/>
    <property type="match status" value="1"/>
</dbReference>
<sequence length="112" mass="13158">PIFSHLIISLKGLWTIRAFERQAYFENLFHKTLNTHTATWFLYLSTLRWFLFRSDILFVFFFTLTAWIAVGTNRKSAPPSVSRQDIRACRASGCHCLFDGSLWVQKVNERLI</sequence>
<keyword evidence="1" id="KW-0813">Transport</keyword>
<evidence type="ECO:0000256" key="2">
    <source>
        <dbReference type="ARBA" id="ARBA00022692"/>
    </source>
</evidence>
<dbReference type="PANTHER" id="PTHR24223">
    <property type="entry name" value="ATP-BINDING CASSETTE SUB-FAMILY C"/>
    <property type="match status" value="1"/>
</dbReference>
<evidence type="ECO:0000313" key="10">
    <source>
        <dbReference type="Proteomes" id="UP001529510"/>
    </source>
</evidence>
<dbReference type="PROSITE" id="PS50929">
    <property type="entry name" value="ABC_TM1F"/>
    <property type="match status" value="1"/>
</dbReference>
<keyword evidence="10" id="KW-1185">Reference proteome</keyword>
<organism evidence="9 10">
    <name type="scientific">Cirrhinus mrigala</name>
    <name type="common">Mrigala</name>
    <dbReference type="NCBI Taxonomy" id="683832"/>
    <lineage>
        <taxon>Eukaryota</taxon>
        <taxon>Metazoa</taxon>
        <taxon>Chordata</taxon>
        <taxon>Craniata</taxon>
        <taxon>Vertebrata</taxon>
        <taxon>Euteleostomi</taxon>
        <taxon>Actinopterygii</taxon>
        <taxon>Neopterygii</taxon>
        <taxon>Teleostei</taxon>
        <taxon>Ostariophysi</taxon>
        <taxon>Cypriniformes</taxon>
        <taxon>Cyprinidae</taxon>
        <taxon>Labeoninae</taxon>
        <taxon>Labeonini</taxon>
        <taxon>Cirrhinus</taxon>
    </lineage>
</organism>
<keyword evidence="6 7" id="KW-0472">Membrane</keyword>
<feature type="non-terminal residue" evidence="9">
    <location>
        <position position="1"/>
    </location>
</feature>
<dbReference type="Proteomes" id="UP001529510">
    <property type="component" value="Unassembled WGS sequence"/>
</dbReference>
<keyword evidence="2 7" id="KW-0812">Transmembrane</keyword>
<feature type="domain" description="ABC transmembrane type-1" evidence="8">
    <location>
        <begin position="1"/>
        <end position="70"/>
    </location>
</feature>